<gene>
    <name evidence="1" type="ORF">DM826_08460</name>
</gene>
<protein>
    <submittedName>
        <fullName evidence="1">Uncharacterized protein</fullName>
    </submittedName>
</protein>
<dbReference type="Pfam" id="PF19101">
    <property type="entry name" value="DUF5788"/>
    <property type="match status" value="1"/>
</dbReference>
<proteinExistence type="predicted"/>
<name>A0A3A6Q6E7_9EURY</name>
<keyword evidence="2" id="KW-1185">Reference proteome</keyword>
<dbReference type="RefSeq" id="WP_120102968.1">
    <property type="nucleotide sequence ID" value="NZ_QKNY01000013.1"/>
</dbReference>
<evidence type="ECO:0000313" key="1">
    <source>
        <dbReference type="EMBL" id="RJX42716.1"/>
    </source>
</evidence>
<sequence length="144" mass="16171">MNEDTDAESIDADSRAALVERVNRQSATVGAKTPETITINGTEINLHEFLIETRNLPEIPPGTKDLVSTAKRRLKTEREARVERLKTEESLSEAAAETLAEEIIGIDRARNALDGVYRPDYGEEAHNMTIDDYKRWLGFVESIQ</sequence>
<dbReference type="Proteomes" id="UP000276588">
    <property type="component" value="Unassembled WGS sequence"/>
</dbReference>
<reference evidence="1 2" key="1">
    <citation type="submission" date="2018-06" db="EMBL/GenBank/DDBJ databases">
        <title>Halonotius sp. F13-13 a new haloarchaeeon isolated from a solar saltern from Isla Cristina, Huelva, Spain.</title>
        <authorList>
            <person name="Duran-Viseras A."/>
            <person name="Sanchez-Porro C."/>
            <person name="Ventosa A."/>
        </authorList>
    </citation>
    <scope>NUCLEOTIDE SEQUENCE [LARGE SCALE GENOMIC DNA]</scope>
    <source>
        <strain evidence="1 2">F13-13</strain>
    </source>
</reference>
<dbReference type="OrthoDB" id="137027at2157"/>
<dbReference type="AlphaFoldDB" id="A0A3A6Q6E7"/>
<organism evidence="1 2">
    <name type="scientific">Halonotius aquaticus</name>
    <dbReference type="NCBI Taxonomy" id="2216978"/>
    <lineage>
        <taxon>Archaea</taxon>
        <taxon>Methanobacteriati</taxon>
        <taxon>Methanobacteriota</taxon>
        <taxon>Stenosarchaea group</taxon>
        <taxon>Halobacteria</taxon>
        <taxon>Halobacteriales</taxon>
        <taxon>Haloferacaceae</taxon>
        <taxon>Halonotius</taxon>
    </lineage>
</organism>
<dbReference type="EMBL" id="QKNY01000013">
    <property type="protein sequence ID" value="RJX42716.1"/>
    <property type="molecule type" value="Genomic_DNA"/>
</dbReference>
<evidence type="ECO:0000313" key="2">
    <source>
        <dbReference type="Proteomes" id="UP000276588"/>
    </source>
</evidence>
<dbReference type="InterPro" id="IPR043900">
    <property type="entry name" value="DUF5788"/>
</dbReference>
<accession>A0A3A6Q6E7</accession>
<comment type="caution">
    <text evidence="1">The sequence shown here is derived from an EMBL/GenBank/DDBJ whole genome shotgun (WGS) entry which is preliminary data.</text>
</comment>